<dbReference type="STRING" id="4829.A0A163K5H7"/>
<dbReference type="EMBL" id="LT554386">
    <property type="protein sequence ID" value="SAM04433.1"/>
    <property type="molecule type" value="Genomic_DNA"/>
</dbReference>
<dbReference type="InterPro" id="IPR004242">
    <property type="entry name" value="Transposase_21"/>
</dbReference>
<dbReference type="PANTHER" id="PTHR46579:SF1">
    <property type="entry name" value="F5_8 TYPE C DOMAIN-CONTAINING PROTEIN"/>
    <property type="match status" value="1"/>
</dbReference>
<keyword evidence="2" id="KW-1185">Reference proteome</keyword>
<evidence type="ECO:0000313" key="1">
    <source>
        <dbReference type="EMBL" id="SAM04433.1"/>
    </source>
</evidence>
<dbReference type="OrthoDB" id="3039677at2759"/>
<organism evidence="1">
    <name type="scientific">Absidia glauca</name>
    <name type="common">Pin mould</name>
    <dbReference type="NCBI Taxonomy" id="4829"/>
    <lineage>
        <taxon>Eukaryota</taxon>
        <taxon>Fungi</taxon>
        <taxon>Fungi incertae sedis</taxon>
        <taxon>Mucoromycota</taxon>
        <taxon>Mucoromycotina</taxon>
        <taxon>Mucoromycetes</taxon>
        <taxon>Mucorales</taxon>
        <taxon>Cunninghamellaceae</taxon>
        <taxon>Absidia</taxon>
    </lineage>
</organism>
<dbReference type="Pfam" id="PF02992">
    <property type="entry name" value="Transposase_21"/>
    <property type="match status" value="1"/>
</dbReference>
<proteinExistence type="predicted"/>
<dbReference type="AlphaFoldDB" id="A0A163K5H7"/>
<evidence type="ECO:0000313" key="2">
    <source>
        <dbReference type="Proteomes" id="UP000078561"/>
    </source>
</evidence>
<accession>A0A163K5H7</accession>
<protein>
    <submittedName>
        <fullName evidence="1">Uncharacterized protein</fullName>
    </submittedName>
</protein>
<dbReference type="PANTHER" id="PTHR46579">
    <property type="entry name" value="F5/8 TYPE C DOMAIN-CONTAINING PROTEIN-RELATED"/>
    <property type="match status" value="1"/>
</dbReference>
<gene>
    <name evidence="1" type="primary">ABSGL_10297.1 scaffold 11921</name>
</gene>
<dbReference type="Proteomes" id="UP000078561">
    <property type="component" value="Unassembled WGS sequence"/>
</dbReference>
<dbReference type="InParanoid" id="A0A163K5H7"/>
<sequence length="731" mass="81259">MYMSLDSLQLFGLYNVHGIVMVMDLRKNVSKWRWAKTAKLCKSISDSSGRVWAKNCTVVVPIAVVFVVADLADQLALLIFNKTTRDRLLYRSRYQEKSALDDIFAGSHYKSMASQLFPNELDIAFSLYTDGFNSSSSKAGKMAMVHIVINNYHPSIRFKNENMIQMLVMPGPNSAKGDGFWSFLQPLLDEFQTLATSGISVVCDNGNLVTVKAHMLTAIGDLPAVSTMAGHSGHNSYFGCHICPIRGQVGPTRHGMYFPPSNYDAALPWRSSDEFNRNAQDLLWNAPFKGTPLASLKSFNGPVTFGLDELHLLGHGLCKQVLDLITGITTKKGDLFLTNVKVQGLFADMENSRCGIPASFDGSFRTPHSKYTTRSVDYLALISYVVPALFVAELRTAEAKHALLSVVKFLQLAQLRSITEQQLNIMDEHLQVWNDYLQAQVNDQKLTITVYKPNYHYLQHVTAMIRQLGPLYSVSTRCLERTIGRYKKMLKSTKDSGVEAGNVLLTSAATNYVSVVMDGENDGDFDSSAVGTYLDRKTSTIRLRNASVDQLGISHHELNRKLGTTTSSIIITATRISKNGIVYGSRSNATKTTRKDYLMVFKVEVNGNALQPSRPSSNALMFFFGDVLHYIKHGNRYFALVELFQPFFDDTNHMYSFQHPTTNNKTTILDVDDLVTCAGTIASSKSQRSAIIWDQMVLGQDTSAAKCVATFNCITSIKLPIVDMPELVLSL</sequence>
<name>A0A163K5H7_ABSGL</name>
<reference evidence="1" key="1">
    <citation type="submission" date="2016-04" db="EMBL/GenBank/DDBJ databases">
        <authorList>
            <person name="Evans L.H."/>
            <person name="Alamgir A."/>
            <person name="Owens N."/>
            <person name="Weber N.D."/>
            <person name="Virtaneva K."/>
            <person name="Barbian K."/>
            <person name="Babar A."/>
            <person name="Rosenke K."/>
        </authorList>
    </citation>
    <scope>NUCLEOTIDE SEQUENCE [LARGE SCALE GENOMIC DNA]</scope>
    <source>
        <strain evidence="1">CBS 101.48</strain>
    </source>
</reference>